<dbReference type="InterPro" id="IPR036259">
    <property type="entry name" value="MFS_trans_sf"/>
</dbReference>
<feature type="transmembrane region" description="Helical" evidence="7">
    <location>
        <begin position="153"/>
        <end position="173"/>
    </location>
</feature>
<feature type="transmembrane region" description="Helical" evidence="7">
    <location>
        <begin position="300"/>
        <end position="322"/>
    </location>
</feature>
<dbReference type="EMBL" id="SNYA01000010">
    <property type="protein sequence ID" value="TDP89324.1"/>
    <property type="molecule type" value="Genomic_DNA"/>
</dbReference>
<dbReference type="PANTHER" id="PTHR42718:SF9">
    <property type="entry name" value="MAJOR FACILITATOR SUPERFAMILY MULTIDRUG TRANSPORTER MFSC"/>
    <property type="match status" value="1"/>
</dbReference>
<feature type="transmembrane region" description="Helical" evidence="7">
    <location>
        <begin position="128"/>
        <end position="147"/>
    </location>
</feature>
<feature type="transmembrane region" description="Helical" evidence="7">
    <location>
        <begin position="406"/>
        <end position="423"/>
    </location>
</feature>
<dbReference type="Gene3D" id="1.20.1720.10">
    <property type="entry name" value="Multidrug resistance protein D"/>
    <property type="match status" value="1"/>
</dbReference>
<dbReference type="Pfam" id="PF07690">
    <property type="entry name" value="MFS_1"/>
    <property type="match status" value="1"/>
</dbReference>
<feature type="transmembrane region" description="Helical" evidence="7">
    <location>
        <begin position="273"/>
        <end position="294"/>
    </location>
</feature>
<dbReference type="CDD" id="cd17321">
    <property type="entry name" value="MFS_MMR_MDR_like"/>
    <property type="match status" value="1"/>
</dbReference>
<dbReference type="InterPro" id="IPR011701">
    <property type="entry name" value="MFS"/>
</dbReference>
<dbReference type="AlphaFoldDB" id="A0A4R6RRK1"/>
<feature type="transmembrane region" description="Helical" evidence="7">
    <location>
        <begin position="63"/>
        <end position="84"/>
    </location>
</feature>
<feature type="transmembrane region" description="Helical" evidence="7">
    <location>
        <begin position="185"/>
        <end position="205"/>
    </location>
</feature>
<organism evidence="9 10">
    <name type="scientific">Leucobacter luti</name>
    <dbReference type="NCBI Taxonomy" id="340320"/>
    <lineage>
        <taxon>Bacteria</taxon>
        <taxon>Bacillati</taxon>
        <taxon>Actinomycetota</taxon>
        <taxon>Actinomycetes</taxon>
        <taxon>Micrococcales</taxon>
        <taxon>Microbacteriaceae</taxon>
        <taxon>Leucobacter</taxon>
    </lineage>
</organism>
<feature type="compositionally biased region" description="Pro residues" evidence="6">
    <location>
        <begin position="40"/>
        <end position="49"/>
    </location>
</feature>
<gene>
    <name evidence="9" type="ORF">EDF62_3409</name>
</gene>
<evidence type="ECO:0000256" key="6">
    <source>
        <dbReference type="SAM" id="MobiDB-lite"/>
    </source>
</evidence>
<protein>
    <submittedName>
        <fullName evidence="9">Putative MFS family arabinose efflux permease</fullName>
    </submittedName>
</protein>
<evidence type="ECO:0000256" key="5">
    <source>
        <dbReference type="ARBA" id="ARBA00023136"/>
    </source>
</evidence>
<evidence type="ECO:0000256" key="2">
    <source>
        <dbReference type="ARBA" id="ARBA00022448"/>
    </source>
</evidence>
<evidence type="ECO:0000256" key="4">
    <source>
        <dbReference type="ARBA" id="ARBA00022989"/>
    </source>
</evidence>
<evidence type="ECO:0000256" key="7">
    <source>
        <dbReference type="SAM" id="Phobius"/>
    </source>
</evidence>
<dbReference type="OrthoDB" id="9807274at2"/>
<sequence length="474" mass="47435">MLNYITLSPNQQRVLLKSHHIAQAEGVNAASNHSPQAAPSSPPHSPVPHAPTRRHLRAKRRSIAGLTLAALLAALGTSIANVALPSLAREFAVAPAQAQWVVLSYLLSMTATAVQVGRLGDRLGRQRTLVMGMGVFLIATLACAAAPSFATLIGARAVQGVGAAVLVALPLALARDLGGTTRLGAVMGALGAAAAVGTSLGPAAGGLLLELWGWQSMFYGVVPVGLAALALLSRPLALALPDTGTPGSSAIVRGPVRLGTLGLLRDWPFTAALIMNLLVATVMMSTLIVGPFFLAAGLGLSVGSIGLAMALGPAVAAVSGVLAGRVVDRRGATWSTAVGLGIMVAGMLALVSLPVLLGLAGYLIALVILTPGYQLFLAANNTAALMKASRETRGAASGLLSLSRNLGLIAGASVMGALYGAVFDDVVASGGGATGAAFGGAQMAFALGAGFVGLALAVAWSGARTTRLATGEVR</sequence>
<evidence type="ECO:0000256" key="3">
    <source>
        <dbReference type="ARBA" id="ARBA00022692"/>
    </source>
</evidence>
<keyword evidence="2" id="KW-0813">Transport</keyword>
<keyword evidence="3 7" id="KW-0812">Transmembrane</keyword>
<dbReference type="SUPFAM" id="SSF103473">
    <property type="entry name" value="MFS general substrate transporter"/>
    <property type="match status" value="1"/>
</dbReference>
<keyword evidence="4 7" id="KW-1133">Transmembrane helix</keyword>
<reference evidence="9 10" key="1">
    <citation type="submission" date="2019-03" db="EMBL/GenBank/DDBJ databases">
        <title>Genomic analyses of the natural microbiome of Caenorhabditis elegans.</title>
        <authorList>
            <person name="Samuel B."/>
        </authorList>
    </citation>
    <scope>NUCLEOTIDE SEQUENCE [LARGE SCALE GENOMIC DNA]</scope>
    <source>
        <strain evidence="9 10">JUb18</strain>
    </source>
</reference>
<dbReference type="GO" id="GO:0022857">
    <property type="term" value="F:transmembrane transporter activity"/>
    <property type="evidence" value="ECO:0007669"/>
    <property type="project" value="InterPro"/>
</dbReference>
<feature type="region of interest" description="Disordered" evidence="6">
    <location>
        <begin position="27"/>
        <end position="56"/>
    </location>
</feature>
<keyword evidence="10" id="KW-1185">Reference proteome</keyword>
<dbReference type="PROSITE" id="PS50850">
    <property type="entry name" value="MFS"/>
    <property type="match status" value="1"/>
</dbReference>
<feature type="transmembrane region" description="Helical" evidence="7">
    <location>
        <begin position="211"/>
        <end position="232"/>
    </location>
</feature>
<keyword evidence="5 7" id="KW-0472">Membrane</keyword>
<evidence type="ECO:0000313" key="9">
    <source>
        <dbReference type="EMBL" id="TDP89324.1"/>
    </source>
</evidence>
<feature type="transmembrane region" description="Helical" evidence="7">
    <location>
        <begin position="96"/>
        <end position="116"/>
    </location>
</feature>
<dbReference type="InterPro" id="IPR020846">
    <property type="entry name" value="MFS_dom"/>
</dbReference>
<feature type="compositionally biased region" description="Low complexity" evidence="6">
    <location>
        <begin position="29"/>
        <end position="39"/>
    </location>
</feature>
<comment type="subcellular location">
    <subcellularLocation>
        <location evidence="1">Cell membrane</location>
        <topology evidence="1">Multi-pass membrane protein</topology>
    </subcellularLocation>
</comment>
<accession>A0A4R6RRK1</accession>
<evidence type="ECO:0000259" key="8">
    <source>
        <dbReference type="PROSITE" id="PS50850"/>
    </source>
</evidence>
<dbReference type="PANTHER" id="PTHR42718">
    <property type="entry name" value="MAJOR FACILITATOR SUPERFAMILY MULTIDRUG TRANSPORTER MFSC"/>
    <property type="match status" value="1"/>
</dbReference>
<feature type="transmembrane region" description="Helical" evidence="7">
    <location>
        <begin position="334"/>
        <end position="356"/>
    </location>
</feature>
<name>A0A4R6RRK1_9MICO</name>
<proteinExistence type="predicted"/>
<evidence type="ECO:0000313" key="10">
    <source>
        <dbReference type="Proteomes" id="UP000295601"/>
    </source>
</evidence>
<feature type="transmembrane region" description="Helical" evidence="7">
    <location>
        <begin position="362"/>
        <end position="385"/>
    </location>
</feature>
<dbReference type="PRINTS" id="PR01036">
    <property type="entry name" value="TCRTETB"/>
</dbReference>
<evidence type="ECO:0000256" key="1">
    <source>
        <dbReference type="ARBA" id="ARBA00004651"/>
    </source>
</evidence>
<dbReference type="Proteomes" id="UP000295601">
    <property type="component" value="Unassembled WGS sequence"/>
</dbReference>
<feature type="transmembrane region" description="Helical" evidence="7">
    <location>
        <begin position="435"/>
        <end position="460"/>
    </location>
</feature>
<dbReference type="GO" id="GO:0005886">
    <property type="term" value="C:plasma membrane"/>
    <property type="evidence" value="ECO:0007669"/>
    <property type="project" value="UniProtKB-SubCell"/>
</dbReference>
<comment type="caution">
    <text evidence="9">The sequence shown here is derived from an EMBL/GenBank/DDBJ whole genome shotgun (WGS) entry which is preliminary data.</text>
</comment>
<feature type="domain" description="Major facilitator superfamily (MFS) profile" evidence="8">
    <location>
        <begin position="62"/>
        <end position="467"/>
    </location>
</feature>